<organism evidence="2 3">
    <name type="scientific">Triparma laevis f. longispina</name>
    <dbReference type="NCBI Taxonomy" id="1714387"/>
    <lineage>
        <taxon>Eukaryota</taxon>
        <taxon>Sar</taxon>
        <taxon>Stramenopiles</taxon>
        <taxon>Ochrophyta</taxon>
        <taxon>Bolidophyceae</taxon>
        <taxon>Parmales</taxon>
        <taxon>Triparmaceae</taxon>
        <taxon>Triparma</taxon>
    </lineage>
</organism>
<gene>
    <name evidence="2" type="ORF">TrLO_g8036</name>
</gene>
<proteinExistence type="predicted"/>
<comment type="caution">
    <text evidence="2">The sequence shown here is derived from an EMBL/GenBank/DDBJ whole genome shotgun (WGS) entry which is preliminary data.</text>
</comment>
<dbReference type="EMBL" id="BRXW01000104">
    <property type="protein sequence ID" value="GMI06732.1"/>
    <property type="molecule type" value="Genomic_DNA"/>
</dbReference>
<dbReference type="OrthoDB" id="64044at2759"/>
<accession>A0A9W7CEB0</accession>
<reference evidence="3" key="1">
    <citation type="journal article" date="2023" name="Commun. Biol.">
        <title>Genome analysis of Parmales, the sister group of diatoms, reveals the evolutionary specialization of diatoms from phago-mixotrophs to photoautotrophs.</title>
        <authorList>
            <person name="Ban H."/>
            <person name="Sato S."/>
            <person name="Yoshikawa S."/>
            <person name="Yamada K."/>
            <person name="Nakamura Y."/>
            <person name="Ichinomiya M."/>
            <person name="Sato N."/>
            <person name="Blanc-Mathieu R."/>
            <person name="Endo H."/>
            <person name="Kuwata A."/>
            <person name="Ogata H."/>
        </authorList>
    </citation>
    <scope>NUCLEOTIDE SEQUENCE [LARGE SCALE GENOMIC DNA]</scope>
    <source>
        <strain evidence="3">NIES 3700</strain>
    </source>
</reference>
<evidence type="ECO:0000256" key="1">
    <source>
        <dbReference type="SAM" id="Coils"/>
    </source>
</evidence>
<keyword evidence="3" id="KW-1185">Reference proteome</keyword>
<dbReference type="Proteomes" id="UP001165122">
    <property type="component" value="Unassembled WGS sequence"/>
</dbReference>
<evidence type="ECO:0000313" key="3">
    <source>
        <dbReference type="Proteomes" id="UP001165122"/>
    </source>
</evidence>
<sequence length="356" mass="41843">MEEETFLQTKRMDNLNTCSTVKDAFVQHGLAPDDKIDRREQVLMFRTVETEMEVGLKSLMSSGRFDEAKEMGSRLESLREEFGGLQKKDENEKQNKQKKLFDKAVKIKGKQLKEKHNAWEKEVEEACTQFQEDTDKTFKIQRENLALEMNRIERPRMKYSKTRMEYKNAEIRLCALKQYDDAKNVRRMLKSIDAKEEEVFNKAFDDKMQAKIDKLSTFQKGTAGRLEEKMSAFRWKEHRKREKEDYVSKTNINNKSKDMTHSMFLDARLKPELTVKPSALLVKRANFKSNASKLRGEQLLDKVKGKKEGDAVFIESLCNLHDFSDKKLSGTKRFEEKIQWKGYKSGQKHFNEKGHH</sequence>
<name>A0A9W7CEB0_9STRA</name>
<protein>
    <submittedName>
        <fullName evidence="2">Uncharacterized protein</fullName>
    </submittedName>
</protein>
<feature type="coiled-coil region" evidence="1">
    <location>
        <begin position="75"/>
        <end position="129"/>
    </location>
</feature>
<keyword evidence="1" id="KW-0175">Coiled coil</keyword>
<dbReference type="AlphaFoldDB" id="A0A9W7CEB0"/>
<evidence type="ECO:0000313" key="2">
    <source>
        <dbReference type="EMBL" id="GMI06732.1"/>
    </source>
</evidence>